<dbReference type="InterPro" id="IPR006367">
    <property type="entry name" value="Sirohaem_synthase_N"/>
</dbReference>
<feature type="transmembrane region" description="Helical" evidence="10">
    <location>
        <begin position="369"/>
        <end position="390"/>
    </location>
</feature>
<keyword evidence="6" id="KW-0520">NAD</keyword>
<dbReference type="InterPro" id="IPR036291">
    <property type="entry name" value="NAD(P)-bd_dom_sf"/>
</dbReference>
<reference evidence="13 14" key="1">
    <citation type="submission" date="2018-09" db="EMBL/GenBank/DDBJ databases">
        <authorList>
            <person name="Zeman M."/>
            <person name="Pardy F."/>
        </authorList>
    </citation>
    <scope>NUCLEOTIDE SEQUENCE [LARGE SCALE GENOMIC DNA]</scope>
    <source>
        <strain evidence="13 14">CCM 8852</strain>
    </source>
</reference>
<dbReference type="Pfam" id="PF13241">
    <property type="entry name" value="NAD_binding_7"/>
    <property type="match status" value="1"/>
</dbReference>
<dbReference type="NCBIfam" id="TIGR01470">
    <property type="entry name" value="cysG_Nterm"/>
    <property type="match status" value="1"/>
</dbReference>
<dbReference type="Gene3D" id="3.40.50.720">
    <property type="entry name" value="NAD(P)-binding Rossmann-like Domain"/>
    <property type="match status" value="1"/>
</dbReference>
<keyword evidence="14" id="KW-1185">Reference proteome</keyword>
<dbReference type="UniPathway" id="UPA00262">
    <property type="reaction ID" value="UER00222"/>
</dbReference>
<comment type="similarity">
    <text evidence="10">Belongs to the 4-toluene sulfonate uptake permease (TSUP) (TC 2.A.102) family.</text>
</comment>
<keyword evidence="10" id="KW-1003">Cell membrane</keyword>
<evidence type="ECO:0000256" key="8">
    <source>
        <dbReference type="ARBA" id="ARBA00023244"/>
    </source>
</evidence>
<evidence type="ECO:0000256" key="4">
    <source>
        <dbReference type="ARBA" id="ARBA00022989"/>
    </source>
</evidence>
<keyword evidence="4 10" id="KW-1133">Transmembrane helix</keyword>
<name>A0A418QVN1_9BACT</name>
<reference evidence="13 14" key="2">
    <citation type="submission" date="2019-01" db="EMBL/GenBank/DDBJ databases">
        <title>Hymenobacter humicola sp. nov., isolated from soils in Antarctica.</title>
        <authorList>
            <person name="Sedlacek I."/>
            <person name="Holochova P."/>
            <person name="Kralova S."/>
            <person name="Pantucek R."/>
            <person name="Stankova E."/>
            <person name="Vrbovska V."/>
            <person name="Kristofova L."/>
            <person name="Svec P."/>
            <person name="Busse H.-J."/>
        </authorList>
    </citation>
    <scope>NUCLEOTIDE SEQUENCE [LARGE SCALE GENOMIC DNA]</scope>
    <source>
        <strain evidence="13 14">CCM 8852</strain>
    </source>
</reference>
<evidence type="ECO:0000313" key="14">
    <source>
        <dbReference type="Proteomes" id="UP000284250"/>
    </source>
</evidence>
<feature type="region of interest" description="Disordered" evidence="11">
    <location>
        <begin position="1"/>
        <end position="25"/>
    </location>
</feature>
<feature type="compositionally biased region" description="Pro residues" evidence="11">
    <location>
        <begin position="1"/>
        <end position="13"/>
    </location>
</feature>
<dbReference type="GO" id="GO:0043115">
    <property type="term" value="F:precorrin-2 dehydrogenase activity"/>
    <property type="evidence" value="ECO:0007669"/>
    <property type="project" value="UniProtKB-EC"/>
</dbReference>
<comment type="caution">
    <text evidence="13">The sequence shown here is derived from an EMBL/GenBank/DDBJ whole genome shotgun (WGS) entry which is preliminary data.</text>
</comment>
<dbReference type="SUPFAM" id="SSF75615">
    <property type="entry name" value="Siroheme synthase middle domains-like"/>
    <property type="match status" value="1"/>
</dbReference>
<feature type="transmembrane region" description="Helical" evidence="10">
    <location>
        <begin position="494"/>
        <end position="511"/>
    </location>
</feature>
<dbReference type="GO" id="GO:0005886">
    <property type="term" value="C:plasma membrane"/>
    <property type="evidence" value="ECO:0007669"/>
    <property type="project" value="UniProtKB-SubCell"/>
</dbReference>
<sequence>MTEPSTQPPPPMPLSSSFLLPPPEPPPLAATAGNRLFPVFLKLEQLHVLLVGGGAVGFEKLSAMLANSPNAAITVVATWFGPELRVLAGQHPAVQLREHPYDPTHLVGHDLVIVATDDKALNLQIKADATRQRLLCNVADTPAACDFYLGSIVQKGDLKIAISTNGKSPTVAKRLREMLTHTLPDELHDVLQRMGIIREKVGGDFAHKVRSLNAVTAELTGGRAYESPPTRRWRRLALLTLTVLAALVLYTVLAHYFTWQEAVTLATSSRTFYVFVAIGFGAQLIDGMLGMGYGVVTAISLMSLNITPAAVSASIHSAEMFSSGASGYHHYRLGNVNRKLFKVMLIPGVLGAVTGALLLTYFGEAYASFVKPILALYLLLLGLRIISKAFAKPGPRKKHKKLGLLAAAGGFLDSFGGGGWGPLVTSTLIAGGRTPQYVIGTVSITEFFVTFASAATFFAALGVTHWQIVLGLIVGGVAAAPLAARLAGRLPIRWMFLGVGLMVIVWSLWALRKVFM</sequence>
<dbReference type="InterPro" id="IPR028281">
    <property type="entry name" value="Sirohaem_synthase_central"/>
</dbReference>
<evidence type="ECO:0000256" key="2">
    <source>
        <dbReference type="ARBA" id="ARBA00005010"/>
    </source>
</evidence>
<protein>
    <recommendedName>
        <fullName evidence="10">Probable membrane transporter protein</fullName>
    </recommendedName>
</protein>
<evidence type="ECO:0000256" key="6">
    <source>
        <dbReference type="ARBA" id="ARBA00023027"/>
    </source>
</evidence>
<feature type="transmembrane region" description="Helical" evidence="10">
    <location>
        <begin position="271"/>
        <end position="296"/>
    </location>
</feature>
<dbReference type="PANTHER" id="PTHR35330:SF1">
    <property type="entry name" value="SIROHEME BIOSYNTHESIS PROTEIN MET8"/>
    <property type="match status" value="1"/>
</dbReference>
<feature type="transmembrane region" description="Helical" evidence="10">
    <location>
        <begin position="437"/>
        <end position="461"/>
    </location>
</feature>
<dbReference type="PANTHER" id="PTHR35330">
    <property type="entry name" value="SIROHEME BIOSYNTHESIS PROTEIN MET8"/>
    <property type="match status" value="1"/>
</dbReference>
<dbReference type="InterPro" id="IPR002781">
    <property type="entry name" value="TM_pro_TauE-like"/>
</dbReference>
<evidence type="ECO:0000256" key="3">
    <source>
        <dbReference type="ARBA" id="ARBA00022692"/>
    </source>
</evidence>
<organism evidence="13 14">
    <name type="scientific">Hymenobacter rubripertinctus</name>
    <dbReference type="NCBI Taxonomy" id="2029981"/>
    <lineage>
        <taxon>Bacteria</taxon>
        <taxon>Pseudomonadati</taxon>
        <taxon>Bacteroidota</taxon>
        <taxon>Cytophagia</taxon>
        <taxon>Cytophagales</taxon>
        <taxon>Hymenobacteraceae</taxon>
        <taxon>Hymenobacter</taxon>
    </lineage>
</organism>
<feature type="transmembrane region" description="Helical" evidence="10">
    <location>
        <begin position="468"/>
        <end position="488"/>
    </location>
</feature>
<dbReference type="InterPro" id="IPR028161">
    <property type="entry name" value="Met8-like"/>
</dbReference>
<keyword evidence="7 10" id="KW-0472">Membrane</keyword>
<feature type="transmembrane region" description="Helical" evidence="10">
    <location>
        <begin position="236"/>
        <end position="259"/>
    </location>
</feature>
<feature type="transmembrane region" description="Helical" evidence="10">
    <location>
        <begin position="340"/>
        <end position="363"/>
    </location>
</feature>
<evidence type="ECO:0000259" key="12">
    <source>
        <dbReference type="Pfam" id="PF14824"/>
    </source>
</evidence>
<dbReference type="AlphaFoldDB" id="A0A418QVN1"/>
<evidence type="ECO:0000256" key="1">
    <source>
        <dbReference type="ARBA" id="ARBA00004141"/>
    </source>
</evidence>
<comment type="subcellular location">
    <subcellularLocation>
        <location evidence="10">Cell membrane</location>
        <topology evidence="10">Multi-pass membrane protein</topology>
    </subcellularLocation>
    <subcellularLocation>
        <location evidence="1">Membrane</location>
        <topology evidence="1">Multi-pass membrane protein</topology>
    </subcellularLocation>
</comment>
<keyword evidence="3 10" id="KW-0812">Transmembrane</keyword>
<dbReference type="OrthoDB" id="45564at2"/>
<dbReference type="EMBL" id="QYCN01000017">
    <property type="protein sequence ID" value="RIY09272.1"/>
    <property type="molecule type" value="Genomic_DNA"/>
</dbReference>
<gene>
    <name evidence="13" type="ORF">D0T11_12650</name>
</gene>
<evidence type="ECO:0000313" key="13">
    <source>
        <dbReference type="EMBL" id="RIY09272.1"/>
    </source>
</evidence>
<evidence type="ECO:0000256" key="7">
    <source>
        <dbReference type="ARBA" id="ARBA00023136"/>
    </source>
</evidence>
<evidence type="ECO:0000256" key="5">
    <source>
        <dbReference type="ARBA" id="ARBA00023002"/>
    </source>
</evidence>
<comment type="pathway">
    <text evidence="2">Porphyrin-containing compound metabolism; siroheme biosynthesis; sirohydrochlorin from precorrin-2: step 1/1.</text>
</comment>
<evidence type="ECO:0000256" key="9">
    <source>
        <dbReference type="ARBA" id="ARBA00047561"/>
    </source>
</evidence>
<keyword evidence="5" id="KW-0560">Oxidoreductase</keyword>
<dbReference type="Proteomes" id="UP000284250">
    <property type="component" value="Unassembled WGS sequence"/>
</dbReference>
<feature type="transmembrane region" description="Helical" evidence="10">
    <location>
        <begin position="402"/>
        <end position="425"/>
    </location>
</feature>
<evidence type="ECO:0000256" key="11">
    <source>
        <dbReference type="SAM" id="MobiDB-lite"/>
    </source>
</evidence>
<dbReference type="GO" id="GO:0004325">
    <property type="term" value="F:ferrochelatase activity"/>
    <property type="evidence" value="ECO:0007669"/>
    <property type="project" value="InterPro"/>
</dbReference>
<dbReference type="GO" id="GO:0019354">
    <property type="term" value="P:siroheme biosynthetic process"/>
    <property type="evidence" value="ECO:0007669"/>
    <property type="project" value="UniProtKB-UniPathway"/>
</dbReference>
<dbReference type="SUPFAM" id="SSF51735">
    <property type="entry name" value="NAD(P)-binding Rossmann-fold domains"/>
    <property type="match status" value="1"/>
</dbReference>
<feature type="domain" description="Siroheme synthase central" evidence="12">
    <location>
        <begin position="156"/>
        <end position="180"/>
    </location>
</feature>
<accession>A0A418QVN1</accession>
<comment type="catalytic activity">
    <reaction evidence="9">
        <text>precorrin-2 + NAD(+) = sirohydrochlorin + NADH + 2 H(+)</text>
        <dbReference type="Rhea" id="RHEA:15613"/>
        <dbReference type="ChEBI" id="CHEBI:15378"/>
        <dbReference type="ChEBI" id="CHEBI:57540"/>
        <dbReference type="ChEBI" id="CHEBI:57945"/>
        <dbReference type="ChEBI" id="CHEBI:58351"/>
        <dbReference type="ChEBI" id="CHEBI:58827"/>
        <dbReference type="EC" id="1.3.1.76"/>
    </reaction>
</comment>
<evidence type="ECO:0000256" key="10">
    <source>
        <dbReference type="RuleBase" id="RU363041"/>
    </source>
</evidence>
<dbReference type="Pfam" id="PF01925">
    <property type="entry name" value="TauE"/>
    <property type="match status" value="1"/>
</dbReference>
<dbReference type="Gene3D" id="3.30.160.110">
    <property type="entry name" value="Siroheme synthase, domain 2"/>
    <property type="match status" value="1"/>
</dbReference>
<keyword evidence="8" id="KW-0627">Porphyrin biosynthesis</keyword>
<dbReference type="Pfam" id="PF14824">
    <property type="entry name" value="Sirohm_synth_M"/>
    <property type="match status" value="1"/>
</dbReference>
<proteinExistence type="inferred from homology"/>